<keyword evidence="3" id="KW-1185">Reference proteome</keyword>
<dbReference type="Gene3D" id="3.40.50.300">
    <property type="entry name" value="P-loop containing nucleotide triphosphate hydrolases"/>
    <property type="match status" value="1"/>
</dbReference>
<sequence>MPPRGTLSSRWLGRAFNLERRRPAASELPLYLCPAFRSISGGRMTGHFPRRPPLQPAQFRRLYAGSAAPSPTEPQPEVKQPIRTLPFQCPGCGALSQTSVPDAAGHYDLSRRILQEYLGLVETSKRRRSGESQDNDEVVQRALQSIDVDALKAQGINLEGLLPAEPAEASPPPQEATAPTPPVCDRCHNLIHHSTGTSIFHPSVESLRDTIEESPFKHSHVYHVLDAADFPMSLLPRLSSLLDITLRTQNRRSKPVNYSRGRLIEMSFVITRSDLLAPRKEQVDALMPYLTEVLRDALGRLGGRVRLGNVHCVSAKASWWTRELKENIWKRGGAGWLVGKANVGKSRLFEAIYPKGRMKEVAPKREISVNVFPAGHGLPDPGSVVKNGGAGTVDPGANTEPDAGAPNPFLSTPPDPSAADYTLLPPAQPEANYPVMPVVSSLPGTTASPIRIPYGSGRGELIDLPGLVRSDLENHVKESHRSNLLLSSRFVPAQHSLKPGKSLLIGGFIRLTPRNLAADGDHELVFLAYAFTPIQAHLTATEKAIAVQTQAEDAPAVGNISLPGTGATIKHAGAFQIRYDITKARTGPLTRKNAINLKVESLPYRVLGLDILIEGCGWVELVVQVRTRQLRSPKEEEKPQDPWAAFEAQVLGSPPPKPAPKSKAKTPKATAKPTEPEEEELNWPVIDVYTPEGRFIGWRKPMNAYMLCKPKGPDTKRPRKSMKGVKKEMKRMKREKEKASGM</sequence>
<gene>
    <name evidence="2" type="ORF">C8A04DRAFT_16099</name>
</gene>
<dbReference type="AlphaFoldDB" id="A0AAN6UUC2"/>
<dbReference type="InterPro" id="IPR050896">
    <property type="entry name" value="Mito_lipid_metab_GTPase"/>
</dbReference>
<reference evidence="2" key="1">
    <citation type="journal article" date="2023" name="Mol. Phylogenet. Evol.">
        <title>Genome-scale phylogeny and comparative genomics of the fungal order Sordariales.</title>
        <authorList>
            <person name="Hensen N."/>
            <person name="Bonometti L."/>
            <person name="Westerberg I."/>
            <person name="Brannstrom I.O."/>
            <person name="Guillou S."/>
            <person name="Cros-Aarteil S."/>
            <person name="Calhoun S."/>
            <person name="Haridas S."/>
            <person name="Kuo A."/>
            <person name="Mondo S."/>
            <person name="Pangilinan J."/>
            <person name="Riley R."/>
            <person name="LaButti K."/>
            <person name="Andreopoulos B."/>
            <person name="Lipzen A."/>
            <person name="Chen C."/>
            <person name="Yan M."/>
            <person name="Daum C."/>
            <person name="Ng V."/>
            <person name="Clum A."/>
            <person name="Steindorff A."/>
            <person name="Ohm R.A."/>
            <person name="Martin F."/>
            <person name="Silar P."/>
            <person name="Natvig D.O."/>
            <person name="Lalanne C."/>
            <person name="Gautier V."/>
            <person name="Ament-Velasquez S.L."/>
            <person name="Kruys A."/>
            <person name="Hutchinson M.I."/>
            <person name="Powell A.J."/>
            <person name="Barry K."/>
            <person name="Miller A.N."/>
            <person name="Grigoriev I.V."/>
            <person name="Debuchy R."/>
            <person name="Gladieux P."/>
            <person name="Hiltunen Thoren M."/>
            <person name="Johannesson H."/>
        </authorList>
    </citation>
    <scope>NUCLEOTIDE SEQUENCE</scope>
    <source>
        <strain evidence="2">CBS 141.50</strain>
    </source>
</reference>
<dbReference type="GO" id="GO:0005739">
    <property type="term" value="C:mitochondrion"/>
    <property type="evidence" value="ECO:0007669"/>
    <property type="project" value="TreeGrafter"/>
</dbReference>
<feature type="region of interest" description="Disordered" evidence="1">
    <location>
        <begin position="387"/>
        <end position="408"/>
    </location>
</feature>
<dbReference type="Proteomes" id="UP001302676">
    <property type="component" value="Unassembled WGS sequence"/>
</dbReference>
<feature type="region of interest" description="Disordered" evidence="1">
    <location>
        <begin position="649"/>
        <end position="679"/>
    </location>
</feature>
<dbReference type="RefSeq" id="XP_062632540.1">
    <property type="nucleotide sequence ID" value="XM_062778728.1"/>
</dbReference>
<reference evidence="2" key="2">
    <citation type="submission" date="2023-05" db="EMBL/GenBank/DDBJ databases">
        <authorList>
            <consortium name="Lawrence Berkeley National Laboratory"/>
            <person name="Steindorff A."/>
            <person name="Hensen N."/>
            <person name="Bonometti L."/>
            <person name="Westerberg I."/>
            <person name="Brannstrom I.O."/>
            <person name="Guillou S."/>
            <person name="Cros-Aarteil S."/>
            <person name="Calhoun S."/>
            <person name="Haridas S."/>
            <person name="Kuo A."/>
            <person name="Mondo S."/>
            <person name="Pangilinan J."/>
            <person name="Riley R."/>
            <person name="Labutti K."/>
            <person name="Andreopoulos B."/>
            <person name="Lipzen A."/>
            <person name="Chen C."/>
            <person name="Yanf M."/>
            <person name="Daum C."/>
            <person name="Ng V."/>
            <person name="Clum A."/>
            <person name="Ohm R."/>
            <person name="Martin F."/>
            <person name="Silar P."/>
            <person name="Natvig D."/>
            <person name="Lalanne C."/>
            <person name="Gautier V."/>
            <person name="Ament-Velasquez S.L."/>
            <person name="Kruys A."/>
            <person name="Hutchinson M.I."/>
            <person name="Powell A.J."/>
            <person name="Barry K."/>
            <person name="Miller A.N."/>
            <person name="Grigoriev I.V."/>
            <person name="Debuchy R."/>
            <person name="Gladieux P."/>
            <person name="Thoren M.H."/>
            <person name="Johannesson H."/>
        </authorList>
    </citation>
    <scope>NUCLEOTIDE SEQUENCE</scope>
    <source>
        <strain evidence="2">CBS 141.50</strain>
    </source>
</reference>
<dbReference type="PANTHER" id="PTHR46434:SF1">
    <property type="entry name" value="GENETIC INTERACTOR OF PROHIBITINS 3, MITOCHONDRIAL"/>
    <property type="match status" value="1"/>
</dbReference>
<evidence type="ECO:0000313" key="3">
    <source>
        <dbReference type="Proteomes" id="UP001302676"/>
    </source>
</evidence>
<accession>A0AAN6UUC2</accession>
<feature type="region of interest" description="Disordered" evidence="1">
    <location>
        <begin position="708"/>
        <end position="742"/>
    </location>
</feature>
<dbReference type="PANTHER" id="PTHR46434">
    <property type="entry name" value="GENETIC INTERACTOR OF PROHIBITINS 3, MITOCHONDRIAL"/>
    <property type="match status" value="1"/>
</dbReference>
<organism evidence="2 3">
    <name type="scientific">Dichotomopilus funicola</name>
    <dbReference type="NCBI Taxonomy" id="1934379"/>
    <lineage>
        <taxon>Eukaryota</taxon>
        <taxon>Fungi</taxon>
        <taxon>Dikarya</taxon>
        <taxon>Ascomycota</taxon>
        <taxon>Pezizomycotina</taxon>
        <taxon>Sordariomycetes</taxon>
        <taxon>Sordariomycetidae</taxon>
        <taxon>Sordariales</taxon>
        <taxon>Chaetomiaceae</taxon>
        <taxon>Dichotomopilus</taxon>
    </lineage>
</organism>
<evidence type="ECO:0000313" key="2">
    <source>
        <dbReference type="EMBL" id="KAK4139169.1"/>
    </source>
</evidence>
<evidence type="ECO:0000256" key="1">
    <source>
        <dbReference type="SAM" id="MobiDB-lite"/>
    </source>
</evidence>
<dbReference type="SUPFAM" id="SSF52540">
    <property type="entry name" value="P-loop containing nucleoside triphosphate hydrolases"/>
    <property type="match status" value="1"/>
</dbReference>
<feature type="compositionally biased region" description="Basic residues" evidence="1">
    <location>
        <begin position="717"/>
        <end position="733"/>
    </location>
</feature>
<protein>
    <recommendedName>
        <fullName evidence="4">Genetic interactor of prohibitins 3, mitochondrial</fullName>
    </recommendedName>
</protein>
<name>A0AAN6UUC2_9PEZI</name>
<dbReference type="GeneID" id="87815341"/>
<evidence type="ECO:0008006" key="4">
    <source>
        <dbReference type="Google" id="ProtNLM"/>
    </source>
</evidence>
<dbReference type="EMBL" id="MU853684">
    <property type="protein sequence ID" value="KAK4139169.1"/>
    <property type="molecule type" value="Genomic_DNA"/>
</dbReference>
<comment type="caution">
    <text evidence="2">The sequence shown here is derived from an EMBL/GenBank/DDBJ whole genome shotgun (WGS) entry which is preliminary data.</text>
</comment>
<proteinExistence type="predicted"/>
<dbReference type="InterPro" id="IPR027417">
    <property type="entry name" value="P-loop_NTPase"/>
</dbReference>